<dbReference type="EMBL" id="JAIZAY010000022">
    <property type="protein sequence ID" value="KAJ8021126.1"/>
    <property type="molecule type" value="Genomic_DNA"/>
</dbReference>
<gene>
    <name evidence="1" type="ORF">HOLleu_40906</name>
</gene>
<accession>A0A9Q1BAV1</accession>
<organism evidence="1 2">
    <name type="scientific">Holothuria leucospilota</name>
    <name type="common">Black long sea cucumber</name>
    <name type="synonym">Mertensiothuria leucospilota</name>
    <dbReference type="NCBI Taxonomy" id="206669"/>
    <lineage>
        <taxon>Eukaryota</taxon>
        <taxon>Metazoa</taxon>
        <taxon>Echinodermata</taxon>
        <taxon>Eleutherozoa</taxon>
        <taxon>Echinozoa</taxon>
        <taxon>Holothuroidea</taxon>
        <taxon>Aspidochirotacea</taxon>
        <taxon>Aspidochirotida</taxon>
        <taxon>Holothuriidae</taxon>
        <taxon>Holothuria</taxon>
    </lineage>
</organism>
<evidence type="ECO:0000313" key="1">
    <source>
        <dbReference type="EMBL" id="KAJ8021126.1"/>
    </source>
</evidence>
<reference evidence="1" key="1">
    <citation type="submission" date="2021-10" db="EMBL/GenBank/DDBJ databases">
        <title>Tropical sea cucumber genome reveals ecological adaptation and Cuvierian tubules defense mechanism.</title>
        <authorList>
            <person name="Chen T."/>
        </authorList>
    </citation>
    <scope>NUCLEOTIDE SEQUENCE</scope>
    <source>
        <strain evidence="1">Nanhai2018</strain>
        <tissue evidence="1">Muscle</tissue>
    </source>
</reference>
<keyword evidence="2" id="KW-1185">Reference proteome</keyword>
<protein>
    <submittedName>
        <fullName evidence="1">Uncharacterized protein</fullName>
    </submittedName>
</protein>
<evidence type="ECO:0000313" key="2">
    <source>
        <dbReference type="Proteomes" id="UP001152320"/>
    </source>
</evidence>
<proteinExistence type="predicted"/>
<dbReference type="Proteomes" id="UP001152320">
    <property type="component" value="Chromosome 22"/>
</dbReference>
<comment type="caution">
    <text evidence="1">The sequence shown here is derived from an EMBL/GenBank/DDBJ whole genome shotgun (WGS) entry which is preliminary data.</text>
</comment>
<name>A0A9Q1BAV1_HOLLE</name>
<dbReference type="AlphaFoldDB" id="A0A9Q1BAV1"/>
<sequence>MWLHPKSISFSIDNKHHIFRCSSYPHHCHFPIQKSLNIMSKISSTPTWPVILPSCCKASRRCSALTTRSPSKLTFDMASTQRLR</sequence>